<feature type="domain" description="VWFC" evidence="1">
    <location>
        <begin position="173"/>
        <end position="250"/>
    </location>
</feature>
<evidence type="ECO:0000259" key="1">
    <source>
        <dbReference type="PROSITE" id="PS50184"/>
    </source>
</evidence>
<evidence type="ECO:0000313" key="2">
    <source>
        <dbReference type="EMBL" id="KAK6642035.1"/>
    </source>
</evidence>
<sequence length="310" mass="34852">MEACQDIIRSITDNRKNLTDTKKGENELIKVLGKELSEGQTSKADKTDSESLRRRTSGCKPVYEEASNCPSHFDCSNYRKIHVIPTDSGRTTNVCTYKGTSYEIGTELSSSKVNPCVANCRCVEDYRTGHGVFTCASVECFDWHLEDENCTRLYNEESCCSVKTHCKGDEPLPTCLVDGKVYLQGQKFYPNDEPCKECYCQEGFEGKFEEPFCKNVACNVELHYASRIRDNCVPVYYGRQGCCPIDWKCPKPGKDQVVPNLGKSPKTTTATCKFGDLEFQQHDELNTTEPDLSCKCLTPPYLTCTSQPQV</sequence>
<protein>
    <recommendedName>
        <fullName evidence="1">VWFC domain-containing protein</fullName>
    </recommendedName>
</protein>
<dbReference type="Proteomes" id="UP001359485">
    <property type="component" value="Unassembled WGS sequence"/>
</dbReference>
<dbReference type="Gene3D" id="2.10.70.10">
    <property type="entry name" value="Complement Module, domain 1"/>
    <property type="match status" value="1"/>
</dbReference>
<reference evidence="2 3" key="1">
    <citation type="submission" date="2023-09" db="EMBL/GenBank/DDBJ databases">
        <title>Genomes of two closely related lineages of the louse Polyplax serrata with different host specificities.</title>
        <authorList>
            <person name="Martinu J."/>
            <person name="Tarabai H."/>
            <person name="Stefka J."/>
            <person name="Hypsa V."/>
        </authorList>
    </citation>
    <scope>NUCLEOTIDE SEQUENCE [LARGE SCALE GENOMIC DNA]</scope>
    <source>
        <strain evidence="2">98ZLc_SE</strain>
    </source>
</reference>
<accession>A0ABR1BJA4</accession>
<organism evidence="2 3">
    <name type="scientific">Polyplax serrata</name>
    <name type="common">Common mouse louse</name>
    <dbReference type="NCBI Taxonomy" id="468196"/>
    <lineage>
        <taxon>Eukaryota</taxon>
        <taxon>Metazoa</taxon>
        <taxon>Ecdysozoa</taxon>
        <taxon>Arthropoda</taxon>
        <taxon>Hexapoda</taxon>
        <taxon>Insecta</taxon>
        <taxon>Pterygota</taxon>
        <taxon>Neoptera</taxon>
        <taxon>Paraneoptera</taxon>
        <taxon>Psocodea</taxon>
        <taxon>Troctomorpha</taxon>
        <taxon>Phthiraptera</taxon>
        <taxon>Anoplura</taxon>
        <taxon>Polyplacidae</taxon>
        <taxon>Polyplax</taxon>
    </lineage>
</organism>
<dbReference type="InterPro" id="IPR001007">
    <property type="entry name" value="VWF_dom"/>
</dbReference>
<evidence type="ECO:0000313" key="3">
    <source>
        <dbReference type="Proteomes" id="UP001359485"/>
    </source>
</evidence>
<dbReference type="EMBL" id="JAWJWF010000001">
    <property type="protein sequence ID" value="KAK6642035.1"/>
    <property type="molecule type" value="Genomic_DNA"/>
</dbReference>
<gene>
    <name evidence="2" type="ORF">RUM44_013758</name>
</gene>
<proteinExistence type="predicted"/>
<keyword evidence="3" id="KW-1185">Reference proteome</keyword>
<comment type="caution">
    <text evidence="2">The sequence shown here is derived from an EMBL/GenBank/DDBJ whole genome shotgun (WGS) entry which is preliminary data.</text>
</comment>
<dbReference type="PROSITE" id="PS50184">
    <property type="entry name" value="VWFC_2"/>
    <property type="match status" value="1"/>
</dbReference>
<name>A0ABR1BJA4_POLSC</name>